<keyword evidence="2" id="KW-0902">Two-component regulatory system</keyword>
<evidence type="ECO:0000256" key="1">
    <source>
        <dbReference type="ARBA" id="ARBA00022553"/>
    </source>
</evidence>
<dbReference type="PANTHER" id="PTHR45339">
    <property type="entry name" value="HYBRID SIGNAL TRANSDUCTION HISTIDINE KINASE J"/>
    <property type="match status" value="1"/>
</dbReference>
<dbReference type="Proteomes" id="UP000712673">
    <property type="component" value="Unassembled WGS sequence"/>
</dbReference>
<dbReference type="EMBL" id="VGLS01000822">
    <property type="protein sequence ID" value="MBM3226196.1"/>
    <property type="molecule type" value="Genomic_DNA"/>
</dbReference>
<dbReference type="SMART" id="SM00448">
    <property type="entry name" value="REC"/>
    <property type="match status" value="1"/>
</dbReference>
<evidence type="ECO:0000259" key="4">
    <source>
        <dbReference type="PROSITE" id="PS50110"/>
    </source>
</evidence>
<dbReference type="SUPFAM" id="SSF52172">
    <property type="entry name" value="CheY-like"/>
    <property type="match status" value="1"/>
</dbReference>
<dbReference type="AlphaFoldDB" id="A0A937W708"/>
<comment type="caution">
    <text evidence="5">The sequence shown here is derived from an EMBL/GenBank/DDBJ whole genome shotgun (WGS) entry which is preliminary data.</text>
</comment>
<proteinExistence type="predicted"/>
<evidence type="ECO:0000256" key="2">
    <source>
        <dbReference type="ARBA" id="ARBA00023012"/>
    </source>
</evidence>
<feature type="modified residue" description="4-aspartylphosphate" evidence="3">
    <location>
        <position position="111"/>
    </location>
</feature>
<accession>A0A937W708</accession>
<evidence type="ECO:0000313" key="5">
    <source>
        <dbReference type="EMBL" id="MBM3226196.1"/>
    </source>
</evidence>
<dbReference type="Gene3D" id="3.40.50.2300">
    <property type="match status" value="1"/>
</dbReference>
<feature type="domain" description="Response regulatory" evidence="4">
    <location>
        <begin position="62"/>
        <end position="181"/>
    </location>
</feature>
<name>A0A937W708_UNCTE</name>
<dbReference type="GO" id="GO:0000160">
    <property type="term" value="P:phosphorelay signal transduction system"/>
    <property type="evidence" value="ECO:0007669"/>
    <property type="project" value="UniProtKB-KW"/>
</dbReference>
<dbReference type="PROSITE" id="PS50110">
    <property type="entry name" value="RESPONSE_REGULATORY"/>
    <property type="match status" value="1"/>
</dbReference>
<dbReference type="PANTHER" id="PTHR45339:SF1">
    <property type="entry name" value="HYBRID SIGNAL TRANSDUCTION HISTIDINE KINASE J"/>
    <property type="match status" value="1"/>
</dbReference>
<dbReference type="CDD" id="cd17546">
    <property type="entry name" value="REC_hyHK_CKI1_RcsC-like"/>
    <property type="match status" value="1"/>
</dbReference>
<evidence type="ECO:0000256" key="3">
    <source>
        <dbReference type="PROSITE-ProRule" id="PRU00169"/>
    </source>
</evidence>
<keyword evidence="1 3" id="KW-0597">Phosphoprotein</keyword>
<gene>
    <name evidence="5" type="ORF">FJZ47_20715</name>
</gene>
<dbReference type="Pfam" id="PF00072">
    <property type="entry name" value="Response_reg"/>
    <property type="match status" value="1"/>
</dbReference>
<dbReference type="InterPro" id="IPR011006">
    <property type="entry name" value="CheY-like_superfamily"/>
</dbReference>
<sequence>MGLPPTPWAPRPQPLAEAARVRLGLSQATTTEPWRLLLNKVLRAEADKHPHVQLPVRDGMDQVERQVADMVNQLVAQATLQFLGCTFDTAEDGHAALACLAKRPYTVVLMDCQMPSMDGDTATQQWREHEGRHALPRVPIVALTASAIAGDRERCLAVGMDDHLGKPFTPEELQTCLQRWAPRTGA</sequence>
<reference evidence="5" key="1">
    <citation type="submission" date="2019-03" db="EMBL/GenBank/DDBJ databases">
        <title>Lake Tanganyika Metagenome-Assembled Genomes (MAGs).</title>
        <authorList>
            <person name="Tran P."/>
        </authorList>
    </citation>
    <scope>NUCLEOTIDE SEQUENCE</scope>
    <source>
        <strain evidence="5">K_DeepCast_65m_m2_066</strain>
    </source>
</reference>
<protein>
    <submittedName>
        <fullName evidence="5">Response regulator</fullName>
    </submittedName>
</protein>
<organism evidence="5 6">
    <name type="scientific">Tectimicrobiota bacterium</name>
    <dbReference type="NCBI Taxonomy" id="2528274"/>
    <lineage>
        <taxon>Bacteria</taxon>
        <taxon>Pseudomonadati</taxon>
        <taxon>Nitrospinota/Tectimicrobiota group</taxon>
        <taxon>Candidatus Tectimicrobiota</taxon>
    </lineage>
</organism>
<dbReference type="InterPro" id="IPR001789">
    <property type="entry name" value="Sig_transdc_resp-reg_receiver"/>
</dbReference>
<evidence type="ECO:0000313" key="6">
    <source>
        <dbReference type="Proteomes" id="UP000712673"/>
    </source>
</evidence>